<dbReference type="PANTHER" id="PTHR36505">
    <property type="entry name" value="BLR1072 PROTEIN"/>
    <property type="match status" value="1"/>
</dbReference>
<reference evidence="3 4" key="1">
    <citation type="submission" date="2024-09" db="EMBL/GenBank/DDBJ databases">
        <authorList>
            <person name="Sun Q."/>
            <person name="Mori K."/>
        </authorList>
    </citation>
    <scope>NUCLEOTIDE SEQUENCE [LARGE SCALE GENOMIC DNA]</scope>
    <source>
        <strain evidence="3 4">CGMCC 1.15906</strain>
    </source>
</reference>
<dbReference type="InterPro" id="IPR027275">
    <property type="entry name" value="PRC-brl_dom"/>
</dbReference>
<protein>
    <submittedName>
        <fullName evidence="3">PRC-barrel domain-containing protein</fullName>
    </submittedName>
</protein>
<keyword evidence="4" id="KW-1185">Reference proteome</keyword>
<dbReference type="InterPro" id="IPR011033">
    <property type="entry name" value="PRC_barrel-like_sf"/>
</dbReference>
<evidence type="ECO:0000259" key="2">
    <source>
        <dbReference type="Pfam" id="PF05239"/>
    </source>
</evidence>
<evidence type="ECO:0000256" key="1">
    <source>
        <dbReference type="SAM" id="MobiDB-lite"/>
    </source>
</evidence>
<evidence type="ECO:0000313" key="4">
    <source>
        <dbReference type="Proteomes" id="UP001589890"/>
    </source>
</evidence>
<dbReference type="Gene3D" id="3.90.50.10">
    <property type="entry name" value="Photosynthetic Reaction Center, subunit H, domain 2"/>
    <property type="match status" value="1"/>
</dbReference>
<feature type="domain" description="PRC-barrel" evidence="2">
    <location>
        <begin position="24"/>
        <end position="93"/>
    </location>
</feature>
<dbReference type="EMBL" id="JBHLTC010000005">
    <property type="protein sequence ID" value="MFC0623298.1"/>
    <property type="molecule type" value="Genomic_DNA"/>
</dbReference>
<evidence type="ECO:0000313" key="3">
    <source>
        <dbReference type="EMBL" id="MFC0623298.1"/>
    </source>
</evidence>
<proteinExistence type="predicted"/>
<feature type="region of interest" description="Disordered" evidence="1">
    <location>
        <begin position="1"/>
        <end position="25"/>
    </location>
</feature>
<name>A0ABV6QGH2_9ACTN</name>
<dbReference type="InterPro" id="IPR014747">
    <property type="entry name" value="Bac_photo_RC_H_C"/>
</dbReference>
<comment type="caution">
    <text evidence="3">The sequence shown here is derived from an EMBL/GenBank/DDBJ whole genome shotgun (WGS) entry which is preliminary data.</text>
</comment>
<dbReference type="SUPFAM" id="SSF50346">
    <property type="entry name" value="PRC-barrel domain"/>
    <property type="match status" value="1"/>
</dbReference>
<dbReference type="Proteomes" id="UP001589890">
    <property type="component" value="Unassembled WGS sequence"/>
</dbReference>
<organism evidence="3 4">
    <name type="scientific">Kribbella deserti</name>
    <dbReference type="NCBI Taxonomy" id="1926257"/>
    <lineage>
        <taxon>Bacteria</taxon>
        <taxon>Bacillati</taxon>
        <taxon>Actinomycetota</taxon>
        <taxon>Actinomycetes</taxon>
        <taxon>Propionibacteriales</taxon>
        <taxon>Kribbellaceae</taxon>
        <taxon>Kribbella</taxon>
    </lineage>
</organism>
<gene>
    <name evidence="3" type="ORF">ACFFGN_04445</name>
</gene>
<dbReference type="PANTHER" id="PTHR36505:SF1">
    <property type="entry name" value="BLR1072 PROTEIN"/>
    <property type="match status" value="1"/>
</dbReference>
<accession>A0ABV6QGH2</accession>
<dbReference type="Pfam" id="PF05239">
    <property type="entry name" value="PRC"/>
    <property type="match status" value="1"/>
</dbReference>
<sequence length="139" mass="15721">MMNEQQQPTLERLEDTDLTLADPADDIRGRTVVDPGGEEIGKVDSLFIDHDERRVRLLQISSGGILGIGDSKQLIPVDSVTGVDEETVHVDQNREHVARGPVYDPDLARQDPRYFADVYGYYGAAPFWTPGYVYPRYRR</sequence>
<dbReference type="RefSeq" id="WP_380043999.1">
    <property type="nucleotide sequence ID" value="NZ_JBHLTC010000005.1"/>
</dbReference>